<proteinExistence type="predicted"/>
<comment type="caution">
    <text evidence="3">The sequence shown here is derived from an EMBL/GenBank/DDBJ whole genome shotgun (WGS) entry which is preliminary data.</text>
</comment>
<keyword evidence="4" id="KW-1185">Reference proteome</keyword>
<feature type="compositionally biased region" description="Low complexity" evidence="1">
    <location>
        <begin position="88"/>
        <end position="119"/>
    </location>
</feature>
<keyword evidence="2" id="KW-1133">Transmembrane helix</keyword>
<keyword evidence="2" id="KW-0812">Transmembrane</keyword>
<evidence type="ECO:0000313" key="3">
    <source>
        <dbReference type="EMBL" id="MFC6042730.1"/>
    </source>
</evidence>
<gene>
    <name evidence="3" type="ORF">ACFPYL_06585</name>
</gene>
<reference evidence="4" key="1">
    <citation type="journal article" date="2019" name="Int. J. Syst. Evol. Microbiol.">
        <title>The Global Catalogue of Microorganisms (GCM) 10K type strain sequencing project: providing services to taxonomists for standard genome sequencing and annotation.</title>
        <authorList>
            <consortium name="The Broad Institute Genomics Platform"/>
            <consortium name="The Broad Institute Genome Sequencing Center for Infectious Disease"/>
            <person name="Wu L."/>
            <person name="Ma J."/>
        </authorList>
    </citation>
    <scope>NUCLEOTIDE SEQUENCE [LARGE SCALE GENOMIC DNA]</scope>
    <source>
        <strain evidence="4">CCUG 54522</strain>
    </source>
</reference>
<dbReference type="Proteomes" id="UP001596135">
    <property type="component" value="Unassembled WGS sequence"/>
</dbReference>
<feature type="region of interest" description="Disordered" evidence="1">
    <location>
        <begin position="1"/>
        <end position="25"/>
    </location>
</feature>
<protein>
    <recommendedName>
        <fullName evidence="5">Collagen-like protein</fullName>
    </recommendedName>
</protein>
<dbReference type="EMBL" id="JBHSRJ010000004">
    <property type="protein sequence ID" value="MFC6042730.1"/>
    <property type="molecule type" value="Genomic_DNA"/>
</dbReference>
<evidence type="ECO:0000313" key="4">
    <source>
        <dbReference type="Proteomes" id="UP001596135"/>
    </source>
</evidence>
<accession>A0ABW1LFH7</accession>
<organism evidence="3 4">
    <name type="scientific">Nocardioides hankookensis</name>
    <dbReference type="NCBI Taxonomy" id="443157"/>
    <lineage>
        <taxon>Bacteria</taxon>
        <taxon>Bacillati</taxon>
        <taxon>Actinomycetota</taxon>
        <taxon>Actinomycetes</taxon>
        <taxon>Propionibacteriales</taxon>
        <taxon>Nocardioidaceae</taxon>
        <taxon>Nocardioides</taxon>
    </lineage>
</organism>
<evidence type="ECO:0008006" key="5">
    <source>
        <dbReference type="Google" id="ProtNLM"/>
    </source>
</evidence>
<sequence length="252" mass="25374">MTTSTHGNERAGGPDSGSESGTIRRRRLPRSTAALVAGTVVVLALGSTGGAVAGSLITSKQIKNNTITTADIKNKTITNKDLARSALPRTGPKGATGATGARGPAGQAGAQGPAGPITGDLPSGVTQRGTFYLYAPSGPTGGVYSQTGISFGLRIPGELPVTVVKRGETKPPECTGTIYDPTAAPGHMCVYVGLFVGYDRDLVQVFSQSSPEDPDGDSGRVDVIGPAGGMINAPTTGSSGHNMQGVWAVTAP</sequence>
<evidence type="ECO:0000256" key="1">
    <source>
        <dbReference type="SAM" id="MobiDB-lite"/>
    </source>
</evidence>
<feature type="region of interest" description="Disordered" evidence="1">
    <location>
        <begin position="81"/>
        <end position="121"/>
    </location>
</feature>
<evidence type="ECO:0000256" key="2">
    <source>
        <dbReference type="SAM" id="Phobius"/>
    </source>
</evidence>
<feature type="transmembrane region" description="Helical" evidence="2">
    <location>
        <begin position="33"/>
        <end position="57"/>
    </location>
</feature>
<dbReference type="RefSeq" id="WP_379151980.1">
    <property type="nucleotide sequence ID" value="NZ_JBHSRJ010000004.1"/>
</dbReference>
<keyword evidence="2" id="KW-0472">Membrane</keyword>
<name>A0ABW1LFH7_9ACTN</name>